<sequence>MRSRRRFLGGLAAGSVGLAGCLGSDDLIARCSSRGRGSGSQHLRQLVPIRGDTQVALGIAVSPEATESDNYRFVEIRDRDDRLVGSIPLDDNREMSSLNTDQFSIYGADDGEVYALPLGRPPVHGAYTASLINESGESVATATMRFNCYAEDGSLP</sequence>
<dbReference type="Proteomes" id="UP000198888">
    <property type="component" value="Unassembled WGS sequence"/>
</dbReference>
<reference evidence="1 2" key="1">
    <citation type="submission" date="2016-10" db="EMBL/GenBank/DDBJ databases">
        <authorList>
            <person name="de Groot N.N."/>
        </authorList>
    </citation>
    <scope>NUCLEOTIDE SEQUENCE [LARGE SCALE GENOMIC DNA]</scope>
    <source>
        <strain evidence="1 2">DSM 22187</strain>
    </source>
</reference>
<dbReference type="InterPro" id="IPR006311">
    <property type="entry name" value="TAT_signal"/>
</dbReference>
<organism evidence="1 2">
    <name type="scientific">Halohasta litchfieldiae</name>
    <dbReference type="NCBI Taxonomy" id="1073996"/>
    <lineage>
        <taxon>Archaea</taxon>
        <taxon>Methanobacteriati</taxon>
        <taxon>Methanobacteriota</taxon>
        <taxon>Stenosarchaea group</taxon>
        <taxon>Halobacteria</taxon>
        <taxon>Halobacteriales</taxon>
        <taxon>Haloferacaceae</taxon>
        <taxon>Halohasta</taxon>
    </lineage>
</organism>
<protein>
    <submittedName>
        <fullName evidence="1">Uncharacterized protein</fullName>
    </submittedName>
</protein>
<proteinExistence type="predicted"/>
<dbReference type="PROSITE" id="PS51257">
    <property type="entry name" value="PROKAR_LIPOPROTEIN"/>
    <property type="match status" value="1"/>
</dbReference>
<dbReference type="STRING" id="1073996.SAMN05444271_13516"/>
<accession>A0A1H6XDQ0</accession>
<evidence type="ECO:0000313" key="1">
    <source>
        <dbReference type="EMBL" id="SEJ24727.1"/>
    </source>
</evidence>
<dbReference type="OrthoDB" id="340679at2157"/>
<dbReference type="EMBL" id="FNYR01000035">
    <property type="protein sequence ID" value="SEJ24727.1"/>
    <property type="molecule type" value="Genomic_DNA"/>
</dbReference>
<keyword evidence="2" id="KW-1185">Reference proteome</keyword>
<evidence type="ECO:0000313" key="2">
    <source>
        <dbReference type="Proteomes" id="UP000198888"/>
    </source>
</evidence>
<name>A0A1H6XDQ0_9EURY</name>
<gene>
    <name evidence="1" type="ORF">SAMN05444271_13516</name>
</gene>
<dbReference type="GeneID" id="35004107"/>
<dbReference type="AlphaFoldDB" id="A0A1H6XDQ0"/>
<dbReference type="PROSITE" id="PS51318">
    <property type="entry name" value="TAT"/>
    <property type="match status" value="1"/>
</dbReference>
<accession>A0A2H4Q6P3</accession>
<dbReference type="RefSeq" id="WP_089673615.1">
    <property type="nucleotide sequence ID" value="NZ_CP024845.1"/>
</dbReference>
<dbReference type="KEGG" id="hae:halTADL_3340"/>